<organism evidence="1 2">
    <name type="scientific">Anabaena sphaerica FACHB-251</name>
    <dbReference type="NCBI Taxonomy" id="2692883"/>
    <lineage>
        <taxon>Bacteria</taxon>
        <taxon>Bacillati</taxon>
        <taxon>Cyanobacteriota</taxon>
        <taxon>Cyanophyceae</taxon>
        <taxon>Nostocales</taxon>
        <taxon>Nostocaceae</taxon>
        <taxon>Anabaena</taxon>
    </lineage>
</organism>
<dbReference type="EMBL" id="JACJQU010000008">
    <property type="protein sequence ID" value="MBD2294723.1"/>
    <property type="molecule type" value="Genomic_DNA"/>
</dbReference>
<evidence type="ECO:0000313" key="2">
    <source>
        <dbReference type="Proteomes" id="UP000662185"/>
    </source>
</evidence>
<reference evidence="2" key="1">
    <citation type="journal article" date="2020" name="ISME J.">
        <title>Comparative genomics reveals insights into cyanobacterial evolution and habitat adaptation.</title>
        <authorList>
            <person name="Chen M.Y."/>
            <person name="Teng W.K."/>
            <person name="Zhao L."/>
            <person name="Hu C.X."/>
            <person name="Zhou Y.K."/>
            <person name="Han B.P."/>
            <person name="Song L.R."/>
            <person name="Shu W.S."/>
        </authorList>
    </citation>
    <scope>NUCLEOTIDE SEQUENCE [LARGE SCALE GENOMIC DNA]</scope>
    <source>
        <strain evidence="2">FACHB-251</strain>
    </source>
</reference>
<dbReference type="Pfam" id="PF10604">
    <property type="entry name" value="Polyketide_cyc2"/>
    <property type="match status" value="1"/>
</dbReference>
<protein>
    <submittedName>
        <fullName evidence="1">SRPBCC family protein</fullName>
    </submittedName>
</protein>
<dbReference type="Proteomes" id="UP000662185">
    <property type="component" value="Unassembled WGS sequence"/>
</dbReference>
<evidence type="ECO:0000313" key="1">
    <source>
        <dbReference type="EMBL" id="MBD2294723.1"/>
    </source>
</evidence>
<name>A0A926WHS3_9NOST</name>
<comment type="caution">
    <text evidence="1">The sequence shown here is derived from an EMBL/GenBank/DDBJ whole genome shotgun (WGS) entry which is preliminary data.</text>
</comment>
<dbReference type="InterPro" id="IPR019587">
    <property type="entry name" value="Polyketide_cyclase/dehydratase"/>
</dbReference>
<dbReference type="InterPro" id="IPR023393">
    <property type="entry name" value="START-like_dom_sf"/>
</dbReference>
<proteinExistence type="predicted"/>
<dbReference type="RefSeq" id="WP_190561422.1">
    <property type="nucleotide sequence ID" value="NZ_JACJQU010000008.1"/>
</dbReference>
<accession>A0A926WHS3</accession>
<sequence>MTEYKFITIWIIDAPIEKVWSEIINYPNWPTWWKYVERVIPIQDYHRFIWKTPLYYKIAFDTKLIRVQPPIVLELVAKGNVDGVGLWELESIEKGTLVRYTWKVKTTKAWMDILAIFIRPLMESNHNTIMEEGGKALAHLLGANLLSAQL</sequence>
<dbReference type="AlphaFoldDB" id="A0A926WHS3"/>
<gene>
    <name evidence="1" type="ORF">H6G06_14845</name>
</gene>
<dbReference type="SUPFAM" id="SSF55961">
    <property type="entry name" value="Bet v1-like"/>
    <property type="match status" value="1"/>
</dbReference>
<keyword evidence="2" id="KW-1185">Reference proteome</keyword>
<dbReference type="Gene3D" id="3.30.530.20">
    <property type="match status" value="1"/>
</dbReference>